<organism evidence="1 2">
    <name type="scientific">Euplotes crassus</name>
    <dbReference type="NCBI Taxonomy" id="5936"/>
    <lineage>
        <taxon>Eukaryota</taxon>
        <taxon>Sar</taxon>
        <taxon>Alveolata</taxon>
        <taxon>Ciliophora</taxon>
        <taxon>Intramacronucleata</taxon>
        <taxon>Spirotrichea</taxon>
        <taxon>Hypotrichia</taxon>
        <taxon>Euplotida</taxon>
        <taxon>Euplotidae</taxon>
        <taxon>Moneuplotes</taxon>
    </lineage>
</organism>
<sequence length="693" mass="80954">MSIVKSKRKEIVQRAESTPQQFGDISMILSYEGISKILPGLPRSMKEMHRQMNTLFGIKTPELFRLFMIDHQGDKIEIYKNRDLKLAYKTTLSNDLNSMKIFVWRRDAPGPNVNSFAHLNQKKGGWNFAALTNSFETDSKRGLDLKPIVTRDLHRYYLHCKYKNYVYYKCENQSNLNCEGIWRINLESDSDCGESFKKHSARFEDHTYTMEVLHQSRLLEDQISSFREDHSLSISIPIQYQFQNISALRPDEVRALNDIKTSTIKIINDNPNINRNDFIAFLTKNPNFFNIMQTQLAIVDHLFADCQKQIQLFKKKENHFEELKNKLPDISKVINPIFSLIPLSFDVRKVKNNNNMQFGRYANAVLNKGTCTVNGFVSFVSEYGIGFLKAGKEAQEGNFLINMQELEIGAQKLKHLMTFMIRTGKEFRPFLYVLCSNFLEDTLERVFDWIKDELCEFFTPKSITTDINPIFTKIINRKFSDCKVYVSHHSFAFDLWKMADNLELVDRFATNQDLVDLIEDLKLLPYQDIEEAKKKYAELKSEHCSKPTYNKTMISEFFHEFNERYLVEEVMKFLNNHKITEDTDLFLCANSASEQITKLLRRKTRIILSNPNPNPLISRIQESVNFLKSVEHEYQSSKIQFTKITFNESMNKVGPKLISYARECYICALKDKAVNYPVKVKAKEEAHPQIKIQ</sequence>
<dbReference type="EMBL" id="CAMPGE010001604">
    <property type="protein sequence ID" value="CAI2360399.1"/>
    <property type="molecule type" value="Genomic_DNA"/>
</dbReference>
<name>A0AAD1U555_EUPCR</name>
<keyword evidence="2" id="KW-1185">Reference proteome</keyword>
<evidence type="ECO:0000313" key="1">
    <source>
        <dbReference type="EMBL" id="CAI2360399.1"/>
    </source>
</evidence>
<comment type="caution">
    <text evidence="1">The sequence shown here is derived from an EMBL/GenBank/DDBJ whole genome shotgun (WGS) entry which is preliminary data.</text>
</comment>
<protein>
    <submittedName>
        <fullName evidence="1">Uncharacterized protein</fullName>
    </submittedName>
</protein>
<gene>
    <name evidence="1" type="ORF">ECRASSUSDP1_LOCUS1701</name>
</gene>
<proteinExistence type="predicted"/>
<reference evidence="1" key="1">
    <citation type="submission" date="2023-07" db="EMBL/GenBank/DDBJ databases">
        <authorList>
            <consortium name="AG Swart"/>
            <person name="Singh M."/>
            <person name="Singh A."/>
            <person name="Seah K."/>
            <person name="Emmerich C."/>
        </authorList>
    </citation>
    <scope>NUCLEOTIDE SEQUENCE</scope>
    <source>
        <strain evidence="1">DP1</strain>
    </source>
</reference>
<evidence type="ECO:0000313" key="2">
    <source>
        <dbReference type="Proteomes" id="UP001295684"/>
    </source>
</evidence>
<accession>A0AAD1U555</accession>
<dbReference type="SUPFAM" id="SSF54277">
    <property type="entry name" value="CAD &amp; PB1 domains"/>
    <property type="match status" value="1"/>
</dbReference>
<dbReference type="Proteomes" id="UP001295684">
    <property type="component" value="Unassembled WGS sequence"/>
</dbReference>
<dbReference type="AlphaFoldDB" id="A0AAD1U555"/>